<dbReference type="EMBL" id="VSRR010148259">
    <property type="protein sequence ID" value="MPD05892.1"/>
    <property type="molecule type" value="Genomic_DNA"/>
</dbReference>
<sequence length="28" mass="3593">MDRIEYLTEHCITFHERMDEYYIKITNK</sequence>
<name>A0A5B7K681_PORTR</name>
<evidence type="ECO:0000313" key="1">
    <source>
        <dbReference type="EMBL" id="MPD05892.1"/>
    </source>
</evidence>
<accession>A0A5B7K681</accession>
<evidence type="ECO:0000313" key="2">
    <source>
        <dbReference type="Proteomes" id="UP000324222"/>
    </source>
</evidence>
<comment type="caution">
    <text evidence="1">The sequence shown here is derived from an EMBL/GenBank/DDBJ whole genome shotgun (WGS) entry which is preliminary data.</text>
</comment>
<reference evidence="1 2" key="1">
    <citation type="submission" date="2019-05" db="EMBL/GenBank/DDBJ databases">
        <title>Another draft genome of Portunus trituberculatus and its Hox gene families provides insights of decapod evolution.</title>
        <authorList>
            <person name="Jeong J.-H."/>
            <person name="Song I."/>
            <person name="Kim S."/>
            <person name="Choi T."/>
            <person name="Kim D."/>
            <person name="Ryu S."/>
            <person name="Kim W."/>
        </authorList>
    </citation>
    <scope>NUCLEOTIDE SEQUENCE [LARGE SCALE GENOMIC DNA]</scope>
    <source>
        <tissue evidence="1">Muscle</tissue>
    </source>
</reference>
<gene>
    <name evidence="1" type="ORF">E2C01_101663</name>
</gene>
<organism evidence="1 2">
    <name type="scientific">Portunus trituberculatus</name>
    <name type="common">Swimming crab</name>
    <name type="synonym">Neptunus trituberculatus</name>
    <dbReference type="NCBI Taxonomy" id="210409"/>
    <lineage>
        <taxon>Eukaryota</taxon>
        <taxon>Metazoa</taxon>
        <taxon>Ecdysozoa</taxon>
        <taxon>Arthropoda</taxon>
        <taxon>Crustacea</taxon>
        <taxon>Multicrustacea</taxon>
        <taxon>Malacostraca</taxon>
        <taxon>Eumalacostraca</taxon>
        <taxon>Eucarida</taxon>
        <taxon>Decapoda</taxon>
        <taxon>Pleocyemata</taxon>
        <taxon>Brachyura</taxon>
        <taxon>Eubrachyura</taxon>
        <taxon>Portunoidea</taxon>
        <taxon>Portunidae</taxon>
        <taxon>Portuninae</taxon>
        <taxon>Portunus</taxon>
    </lineage>
</organism>
<proteinExistence type="predicted"/>
<dbReference type="AlphaFoldDB" id="A0A5B7K681"/>
<protein>
    <submittedName>
        <fullName evidence="1">Uncharacterized protein</fullName>
    </submittedName>
</protein>
<keyword evidence="2" id="KW-1185">Reference proteome</keyword>
<dbReference type="Proteomes" id="UP000324222">
    <property type="component" value="Unassembled WGS sequence"/>
</dbReference>